<dbReference type="Gene3D" id="1.25.40.10">
    <property type="entry name" value="Tetratricopeptide repeat domain"/>
    <property type="match status" value="2"/>
</dbReference>
<evidence type="ECO:0000313" key="3">
    <source>
        <dbReference type="Proteomes" id="UP000252132"/>
    </source>
</evidence>
<comment type="caution">
    <text evidence="2">The sequence shown here is derived from an EMBL/GenBank/DDBJ whole genome shotgun (WGS) entry which is preliminary data.</text>
</comment>
<dbReference type="PANTHER" id="PTHR12558">
    <property type="entry name" value="CELL DIVISION CYCLE 16,23,27"/>
    <property type="match status" value="1"/>
</dbReference>
<dbReference type="SUPFAM" id="SSF48452">
    <property type="entry name" value="TPR-like"/>
    <property type="match status" value="2"/>
</dbReference>
<organism evidence="2 3">
    <name type="scientific">PS1 clade bacterium</name>
    <dbReference type="NCBI Taxonomy" id="2175152"/>
    <lineage>
        <taxon>Bacteria</taxon>
        <taxon>Pseudomonadati</taxon>
        <taxon>Pseudomonadota</taxon>
        <taxon>Alphaproteobacteria</taxon>
        <taxon>PS1 clade</taxon>
    </lineage>
</organism>
<feature type="repeat" description="TPR" evidence="1">
    <location>
        <begin position="375"/>
        <end position="408"/>
    </location>
</feature>
<reference evidence="2 3" key="1">
    <citation type="journal article" date="2018" name="Microbiome">
        <title>Fine metagenomic profile of the Mediterranean stratified and mixed water columns revealed by assembly and recruitment.</title>
        <authorList>
            <person name="Haro-Moreno J.M."/>
            <person name="Lopez-Perez M."/>
            <person name="De La Torre J.R."/>
            <person name="Picazo A."/>
            <person name="Camacho A."/>
            <person name="Rodriguez-Valera F."/>
        </authorList>
    </citation>
    <scope>NUCLEOTIDE SEQUENCE [LARGE SCALE GENOMIC DNA]</scope>
    <source>
        <strain evidence="2">MED-G55</strain>
    </source>
</reference>
<proteinExistence type="predicted"/>
<evidence type="ECO:0000313" key="2">
    <source>
        <dbReference type="EMBL" id="RCL76778.1"/>
    </source>
</evidence>
<dbReference type="EMBL" id="QOQF01000017">
    <property type="protein sequence ID" value="RCL76778.1"/>
    <property type="molecule type" value="Genomic_DNA"/>
</dbReference>
<dbReference type="Proteomes" id="UP000252132">
    <property type="component" value="Unassembled WGS sequence"/>
</dbReference>
<keyword evidence="1" id="KW-0802">TPR repeat</keyword>
<name>A0A368DY37_9PROT</name>
<dbReference type="InterPro" id="IPR011990">
    <property type="entry name" value="TPR-like_helical_dom_sf"/>
</dbReference>
<sequence>MSKLRFSSLILIFSFIASPIMPEAIRLIDTATAQEDKKKKKPKTRRSQVLSKGAFNQITTAQEALAESNHETAMNILLNMMKSDRYNPYEKGVAQQTYAYVWADKGDYSRALIEFERALNLGVLPEQVQLDLTYNLAQLSIAEDKPKQALRYLNRWFSQVEDPSASAYGLKAQIYLIMDNLKQAEKNVSKAISMSDSPKESWYRILLSVYLQQERYKEALPLLEVVVDRFPGKKAFWQQLSAVYQELGMEKKAFAAQQAMHNQDMLKTSKELVRIAQLYLYNDYPFKAAKILDKGLKDGSIKKTSKNWELLATSWMHSREWKKSRSPLLKAASKSESGKLYAQLGQAYIQDEDWKNAEKYLIKAVDKGKLEKRESNTYLVLGITQARLGKFEKAIKTFRRAGDFDDTAKDAFKWIRSLERQLAEKARAEKEKQKTG</sequence>
<dbReference type="PANTHER" id="PTHR12558:SF13">
    <property type="entry name" value="CELL DIVISION CYCLE PROTEIN 27 HOMOLOG"/>
    <property type="match status" value="1"/>
</dbReference>
<protein>
    <submittedName>
        <fullName evidence="2">Uncharacterized protein</fullName>
    </submittedName>
</protein>
<gene>
    <name evidence="2" type="ORF">DBW69_04875</name>
</gene>
<evidence type="ECO:0000256" key="1">
    <source>
        <dbReference type="PROSITE-ProRule" id="PRU00339"/>
    </source>
</evidence>
<dbReference type="PROSITE" id="PS50005">
    <property type="entry name" value="TPR"/>
    <property type="match status" value="1"/>
</dbReference>
<dbReference type="Pfam" id="PF13424">
    <property type="entry name" value="TPR_12"/>
    <property type="match status" value="1"/>
</dbReference>
<dbReference type="InterPro" id="IPR019734">
    <property type="entry name" value="TPR_rpt"/>
</dbReference>
<accession>A0A368DY37</accession>
<dbReference type="Pfam" id="PF13181">
    <property type="entry name" value="TPR_8"/>
    <property type="match status" value="1"/>
</dbReference>
<dbReference type="AlphaFoldDB" id="A0A368DY37"/>
<dbReference type="SMART" id="SM00028">
    <property type="entry name" value="TPR"/>
    <property type="match status" value="3"/>
</dbReference>